<keyword evidence="2" id="KW-1185">Reference proteome</keyword>
<proteinExistence type="predicted"/>
<evidence type="ECO:0000313" key="1">
    <source>
        <dbReference type="EMBL" id="KIK29508.1"/>
    </source>
</evidence>
<name>A0A0D0AC03_9AGAM</name>
<reference evidence="2" key="2">
    <citation type="submission" date="2015-01" db="EMBL/GenBank/DDBJ databases">
        <title>Evolutionary Origins and Diversification of the Mycorrhizal Mutualists.</title>
        <authorList>
            <consortium name="DOE Joint Genome Institute"/>
            <consortium name="Mycorrhizal Genomics Consortium"/>
            <person name="Kohler A."/>
            <person name="Kuo A."/>
            <person name="Nagy L.G."/>
            <person name="Floudas D."/>
            <person name="Copeland A."/>
            <person name="Barry K.W."/>
            <person name="Cichocki N."/>
            <person name="Veneault-Fourrey C."/>
            <person name="LaButti K."/>
            <person name="Lindquist E.A."/>
            <person name="Lipzen A."/>
            <person name="Lundell T."/>
            <person name="Morin E."/>
            <person name="Murat C."/>
            <person name="Riley R."/>
            <person name="Ohm R."/>
            <person name="Sun H."/>
            <person name="Tunlid A."/>
            <person name="Henrissat B."/>
            <person name="Grigoriev I.V."/>
            <person name="Hibbett D.S."/>
            <person name="Martin F."/>
        </authorList>
    </citation>
    <scope>NUCLEOTIDE SEQUENCE [LARGE SCALE GENOMIC DNA]</scope>
    <source>
        <strain evidence="2">441</strain>
    </source>
</reference>
<dbReference type="Proteomes" id="UP000054018">
    <property type="component" value="Unassembled WGS sequence"/>
</dbReference>
<evidence type="ECO:0000313" key="2">
    <source>
        <dbReference type="Proteomes" id="UP000054018"/>
    </source>
</evidence>
<organism evidence="1 2">
    <name type="scientific">Pisolithus microcarpus 441</name>
    <dbReference type="NCBI Taxonomy" id="765257"/>
    <lineage>
        <taxon>Eukaryota</taxon>
        <taxon>Fungi</taxon>
        <taxon>Dikarya</taxon>
        <taxon>Basidiomycota</taxon>
        <taxon>Agaricomycotina</taxon>
        <taxon>Agaricomycetes</taxon>
        <taxon>Agaricomycetidae</taxon>
        <taxon>Boletales</taxon>
        <taxon>Sclerodermatineae</taxon>
        <taxon>Pisolithaceae</taxon>
        <taxon>Pisolithus</taxon>
    </lineage>
</organism>
<protein>
    <submittedName>
        <fullName evidence="1">Uncharacterized protein</fullName>
    </submittedName>
</protein>
<dbReference type="EMBL" id="KN833689">
    <property type="protein sequence ID" value="KIK29508.1"/>
    <property type="molecule type" value="Genomic_DNA"/>
</dbReference>
<gene>
    <name evidence="1" type="ORF">PISMIDRAFT_672205</name>
</gene>
<accession>A0A0D0AC03</accession>
<dbReference type="AlphaFoldDB" id="A0A0D0AC03"/>
<reference evidence="1 2" key="1">
    <citation type="submission" date="2014-04" db="EMBL/GenBank/DDBJ databases">
        <authorList>
            <consortium name="DOE Joint Genome Institute"/>
            <person name="Kuo A."/>
            <person name="Kohler A."/>
            <person name="Costa M.D."/>
            <person name="Nagy L.G."/>
            <person name="Floudas D."/>
            <person name="Copeland A."/>
            <person name="Barry K.W."/>
            <person name="Cichocki N."/>
            <person name="Veneault-Fourrey C."/>
            <person name="LaButti K."/>
            <person name="Lindquist E.A."/>
            <person name="Lipzen A."/>
            <person name="Lundell T."/>
            <person name="Morin E."/>
            <person name="Murat C."/>
            <person name="Sun H."/>
            <person name="Tunlid A."/>
            <person name="Henrissat B."/>
            <person name="Grigoriev I.V."/>
            <person name="Hibbett D.S."/>
            <person name="Martin F."/>
            <person name="Nordberg H.P."/>
            <person name="Cantor M.N."/>
            <person name="Hua S.X."/>
        </authorList>
    </citation>
    <scope>NUCLEOTIDE SEQUENCE [LARGE SCALE GENOMIC DNA]</scope>
    <source>
        <strain evidence="1 2">441</strain>
    </source>
</reference>
<dbReference type="HOGENOM" id="CLU_2559177_0_0_1"/>
<sequence>MGKQLLTWCRRVPRGGQYQGVGVALLESSVDAPASRRLVECESLEEACVAAGGCLRLDQAIQTGVGPFGRLNTGRKKGLCLD</sequence>